<reference evidence="1" key="1">
    <citation type="journal article" date="2014" name="Front. Microbiol.">
        <title>High frequency of phylogenetically diverse reductive dehalogenase-homologous genes in deep subseafloor sedimentary metagenomes.</title>
        <authorList>
            <person name="Kawai M."/>
            <person name="Futagami T."/>
            <person name="Toyoda A."/>
            <person name="Takaki Y."/>
            <person name="Nishi S."/>
            <person name="Hori S."/>
            <person name="Arai W."/>
            <person name="Tsubouchi T."/>
            <person name="Morono Y."/>
            <person name="Uchiyama I."/>
            <person name="Ito T."/>
            <person name="Fujiyama A."/>
            <person name="Inagaki F."/>
            <person name="Takami H."/>
        </authorList>
    </citation>
    <scope>NUCLEOTIDE SEQUENCE</scope>
    <source>
        <strain evidence="1">Expedition CK06-06</strain>
    </source>
</reference>
<organism evidence="1">
    <name type="scientific">marine sediment metagenome</name>
    <dbReference type="NCBI Taxonomy" id="412755"/>
    <lineage>
        <taxon>unclassified sequences</taxon>
        <taxon>metagenomes</taxon>
        <taxon>ecological metagenomes</taxon>
    </lineage>
</organism>
<comment type="caution">
    <text evidence="1">The sequence shown here is derived from an EMBL/GenBank/DDBJ whole genome shotgun (WGS) entry which is preliminary data.</text>
</comment>
<proteinExistence type="predicted"/>
<gene>
    <name evidence="1" type="ORF">S03H2_41891</name>
</gene>
<evidence type="ECO:0000313" key="1">
    <source>
        <dbReference type="EMBL" id="GAH73550.1"/>
    </source>
</evidence>
<accession>X1IWD5</accession>
<dbReference type="AlphaFoldDB" id="X1IWD5"/>
<name>X1IWD5_9ZZZZ</name>
<feature type="non-terminal residue" evidence="1">
    <location>
        <position position="73"/>
    </location>
</feature>
<protein>
    <submittedName>
        <fullName evidence="1">Uncharacterized protein</fullName>
    </submittedName>
</protein>
<sequence length="73" mass="7451">MLVLKALGSGIAVEFHMRFGRLESLARRLSLLGLLGLTALGGTLGGANAAESLFDVAKVAVDTKAKNAVAARA</sequence>
<dbReference type="EMBL" id="BARU01026046">
    <property type="protein sequence ID" value="GAH73550.1"/>
    <property type="molecule type" value="Genomic_DNA"/>
</dbReference>